<dbReference type="GO" id="GO:0005506">
    <property type="term" value="F:iron ion binding"/>
    <property type="evidence" value="ECO:0007669"/>
    <property type="project" value="InterPro"/>
</dbReference>
<accession>A0A8H6E7D5</accession>
<keyword evidence="2" id="KW-1185">Reference proteome</keyword>
<evidence type="ECO:0000313" key="1">
    <source>
        <dbReference type="EMBL" id="KAF5861258.1"/>
    </source>
</evidence>
<protein>
    <submittedName>
        <fullName evidence="1">Uncharacterized protein</fullName>
    </submittedName>
</protein>
<dbReference type="Pfam" id="PF00067">
    <property type="entry name" value="p450"/>
    <property type="match status" value="1"/>
</dbReference>
<proteinExistence type="predicted"/>
<dbReference type="GO" id="GO:0020037">
    <property type="term" value="F:heme binding"/>
    <property type="evidence" value="ECO:0007669"/>
    <property type="project" value="InterPro"/>
</dbReference>
<dbReference type="Proteomes" id="UP000541154">
    <property type="component" value="Unassembled WGS sequence"/>
</dbReference>
<dbReference type="InterPro" id="IPR036396">
    <property type="entry name" value="Cyt_P450_sf"/>
</dbReference>
<gene>
    <name evidence="1" type="ORF">ETB97_000450</name>
</gene>
<comment type="caution">
    <text evidence="1">The sequence shown here is derived from an EMBL/GenBank/DDBJ whole genome shotgun (WGS) entry which is preliminary data.</text>
</comment>
<dbReference type="SUPFAM" id="SSF48264">
    <property type="entry name" value="Cytochrome P450"/>
    <property type="match status" value="1"/>
</dbReference>
<dbReference type="GO" id="GO:0016705">
    <property type="term" value="F:oxidoreductase activity, acting on paired donors, with incorporation or reduction of molecular oxygen"/>
    <property type="evidence" value="ECO:0007669"/>
    <property type="project" value="InterPro"/>
</dbReference>
<dbReference type="GO" id="GO:0004497">
    <property type="term" value="F:monooxygenase activity"/>
    <property type="evidence" value="ECO:0007669"/>
    <property type="project" value="InterPro"/>
</dbReference>
<dbReference type="Gene3D" id="1.10.630.10">
    <property type="entry name" value="Cytochrome P450"/>
    <property type="match status" value="1"/>
</dbReference>
<reference evidence="1 2" key="1">
    <citation type="submission" date="2019-04" db="EMBL/GenBank/DDBJ databases">
        <title>Aspergillus burnettii sp. nov., novel species from soil in southeast Queensland.</title>
        <authorList>
            <person name="Gilchrist C.L.M."/>
            <person name="Pitt J.I."/>
            <person name="Lange L."/>
            <person name="Lacey H.J."/>
            <person name="Vuong D."/>
            <person name="Midgley D.J."/>
            <person name="Greenfield P."/>
            <person name="Bradbury M."/>
            <person name="Lacey E."/>
            <person name="Busk P.K."/>
            <person name="Pilgaard B."/>
            <person name="Chooi Y.H."/>
            <person name="Piggott A.M."/>
        </authorList>
    </citation>
    <scope>NUCLEOTIDE SEQUENCE [LARGE SCALE GENOMIC DNA]</scope>
    <source>
        <strain evidence="1 2">FRR 5400</strain>
    </source>
</reference>
<sequence length="285" mass="31882">MAHQSEHITVGPDGTPKPYVLPAGTRVYLNAPAVHYHPKYWPDPYKLDPGRWCNSPGGEKHDPCLGRKFAQAEYIAFFITLLRQYCVSLAPGSDPAVVERDLIGKSAGTITLAPLGNISGYPEPLSEAWVWRGQGLYKPVNTCDNLSKYLSPYVNLSSRDVGPAGLSSSSSSLQHVGNMTVMPRFPQHFDQLRNNSIPDYRATAVQPPDLLADRSQCRVCMEDMMQHYGIHAVIIMSAMDLRRYMSTRLVNHVVTFVFHVSNLSYNQPSRTVYINQILAFHFNNS</sequence>
<name>A0A8H6E7D5_PETAA</name>
<evidence type="ECO:0000313" key="2">
    <source>
        <dbReference type="Proteomes" id="UP000541154"/>
    </source>
</evidence>
<dbReference type="EMBL" id="SPNV01000104">
    <property type="protein sequence ID" value="KAF5861258.1"/>
    <property type="molecule type" value="Genomic_DNA"/>
</dbReference>
<dbReference type="InterPro" id="IPR001128">
    <property type="entry name" value="Cyt_P450"/>
</dbReference>
<organism evidence="1 2">
    <name type="scientific">Petromyces alliaceus</name>
    <name type="common">Aspergillus alliaceus</name>
    <dbReference type="NCBI Taxonomy" id="209559"/>
    <lineage>
        <taxon>Eukaryota</taxon>
        <taxon>Fungi</taxon>
        <taxon>Dikarya</taxon>
        <taxon>Ascomycota</taxon>
        <taxon>Pezizomycotina</taxon>
        <taxon>Eurotiomycetes</taxon>
        <taxon>Eurotiomycetidae</taxon>
        <taxon>Eurotiales</taxon>
        <taxon>Aspergillaceae</taxon>
        <taxon>Aspergillus</taxon>
        <taxon>Aspergillus subgen. Circumdati</taxon>
    </lineage>
</organism>
<dbReference type="AlphaFoldDB" id="A0A8H6E7D5"/>